<evidence type="ECO:0000256" key="5">
    <source>
        <dbReference type="ARBA" id="ARBA00022989"/>
    </source>
</evidence>
<dbReference type="Gene3D" id="3.40.190.10">
    <property type="entry name" value="Periplasmic binding protein-like II"/>
    <property type="match status" value="2"/>
</dbReference>
<protein>
    <recommendedName>
        <fullName evidence="21">Ionotropic glutamate receptor C-terminal domain-containing protein</fullName>
    </recommendedName>
</protein>
<dbReference type="InterPro" id="IPR015683">
    <property type="entry name" value="Ionotropic_Glu_rcpt"/>
</dbReference>
<proteinExistence type="inferred from homology"/>
<evidence type="ECO:0000259" key="18">
    <source>
        <dbReference type="SMART" id="SM00918"/>
    </source>
</evidence>
<dbReference type="OMA" id="CCTAHEP"/>
<evidence type="ECO:0000256" key="7">
    <source>
        <dbReference type="ARBA" id="ARBA00023065"/>
    </source>
</evidence>
<evidence type="ECO:0008006" key="21">
    <source>
        <dbReference type="Google" id="ProtNLM"/>
    </source>
</evidence>
<evidence type="ECO:0000313" key="20">
    <source>
        <dbReference type="Proteomes" id="UP000318571"/>
    </source>
</evidence>
<dbReference type="Pfam" id="PF01094">
    <property type="entry name" value="ANF_receptor"/>
    <property type="match status" value="1"/>
</dbReference>
<keyword evidence="4" id="KW-0812">Transmembrane</keyword>
<dbReference type="SMART" id="SM00079">
    <property type="entry name" value="PBPe"/>
    <property type="match status" value="1"/>
</dbReference>
<dbReference type="FunFam" id="1.10.287.70:FF:000010">
    <property type="entry name" value="Putative glutamate receptor ionotropic kainate 1"/>
    <property type="match status" value="1"/>
</dbReference>
<sequence length="968" mass="107364">MKGITLLLVMALVTQPLPKVASNLPPQIRIAAIFDENQDEKHELAFKYGVERVNKDPSILPGKRLIPQVIKVPSGNSFIAEMETCKLLPQGVAAIFGPQSQASADHIRSIVDSVEIPFIDTRWNYQPSARKMGQQQAEYSINLHPDVEALGQAYVDLIERYDWDTITILYENNDSMARLKKIFDRTAEILREVYASKATNIILDCERESIPEILKQAQQVGLVSEEYFYLVTSLDAHTINMEDFKHGGTNFTAFRLVDANEPEVQNVISSIVKSEINRGRIIEFQDGNLDTDTALIYDGVMLFALALHELSRIQNIDIVPLDCNGKMSWDHGSSMINYMKLGEFTGLSDKVSFDTEGLRTDFSLDVLELQETGLETIGTWSAPLGLNMSRVAEIAAIFNPSNIMANKTFVVTLIQNPPYTMLKEETRKLVGNDRFEGFAIDLMSEIAKVLRFNVTFKLVDDGRYGSVDEHGNWDGMIQEVLIGAENGGADFAVADLSVTSVRAQAVDFSMPWMNLGYVLVSVVLYILAQFCPQEWNNPLPCIEEPEELENQFSMANSFWFTIGTFLQQGCDVAPIAISTRLLGGMWFFFAMIMVASYTANLAAFLTVETLEKPIDSAEDLAGQTEIKYGVLEGGSTESFFRNAELEPFKTMWKFMDLHRSEVMVTSNGEGLQKVEDTDGKYAYLMESASIQYIIERNCKLTQIGGNLDNKGYGIPMKHGSPYKSLIDSAILELQEGGVLHNLKTKWWKQKRGGGACVDGGGGEGSVAELGLPNCAGVFIVTVVGCLIATVQAFVELLVGAKYSSDELGTSWFSEIREELRFAFKCHGTTKKVRKILLKNESSSEDGGDEQGGNESHSNSNHSTEEEDPYPQSHHSKFNPIHVEHSPASSHSNHTKSPTDGSSYYGDNGYVLSGLEVLSSHGSGDLSLVANYNMAPAQGCLIHVPMQRLFPSRPNFLQEQSSWSDEEVD</sequence>
<dbReference type="FunFam" id="3.40.190.10:FF:000210">
    <property type="entry name" value="Glutamate receptor ionotropic, kainate 1"/>
    <property type="match status" value="1"/>
</dbReference>
<dbReference type="EMBL" id="VCGU01000001">
    <property type="protein sequence ID" value="TRY80872.1"/>
    <property type="molecule type" value="Genomic_DNA"/>
</dbReference>
<dbReference type="Gene3D" id="3.40.50.2300">
    <property type="match status" value="2"/>
</dbReference>
<keyword evidence="10" id="KW-0325">Glycoprotein</keyword>
<evidence type="ECO:0000256" key="1">
    <source>
        <dbReference type="ARBA" id="ARBA00008685"/>
    </source>
</evidence>
<gene>
    <name evidence="19" type="ORF">TCAL_12078</name>
</gene>
<organism evidence="19 20">
    <name type="scientific">Tigriopus californicus</name>
    <name type="common">Marine copepod</name>
    <dbReference type="NCBI Taxonomy" id="6832"/>
    <lineage>
        <taxon>Eukaryota</taxon>
        <taxon>Metazoa</taxon>
        <taxon>Ecdysozoa</taxon>
        <taxon>Arthropoda</taxon>
        <taxon>Crustacea</taxon>
        <taxon>Multicrustacea</taxon>
        <taxon>Hexanauplia</taxon>
        <taxon>Copepoda</taxon>
        <taxon>Harpacticoida</taxon>
        <taxon>Harpacticidae</taxon>
        <taxon>Tigriopus</taxon>
    </lineage>
</organism>
<evidence type="ECO:0000259" key="17">
    <source>
        <dbReference type="SMART" id="SM00079"/>
    </source>
</evidence>
<evidence type="ECO:0000256" key="2">
    <source>
        <dbReference type="ARBA" id="ARBA00022448"/>
    </source>
</evidence>
<dbReference type="InterPro" id="IPR019594">
    <property type="entry name" value="Glu/Gly-bd"/>
</dbReference>
<dbReference type="CDD" id="cd06382">
    <property type="entry name" value="PBP1_iGluR_Kainate"/>
    <property type="match status" value="1"/>
</dbReference>
<keyword evidence="6" id="KW-0770">Synapse</keyword>
<feature type="region of interest" description="Disordered" evidence="15">
    <location>
        <begin position="839"/>
        <end position="901"/>
    </location>
</feature>
<dbReference type="SUPFAM" id="SSF53822">
    <property type="entry name" value="Periplasmic binding protein-like I"/>
    <property type="match status" value="1"/>
</dbReference>
<evidence type="ECO:0000256" key="12">
    <source>
        <dbReference type="ARBA" id="ARBA00023286"/>
    </source>
</evidence>
<evidence type="ECO:0000256" key="6">
    <source>
        <dbReference type="ARBA" id="ARBA00023018"/>
    </source>
</evidence>
<dbReference type="PANTHER" id="PTHR18966">
    <property type="entry name" value="IONOTROPIC GLUTAMATE RECEPTOR"/>
    <property type="match status" value="1"/>
</dbReference>
<evidence type="ECO:0000256" key="4">
    <source>
        <dbReference type="ARBA" id="ARBA00022692"/>
    </source>
</evidence>
<keyword evidence="12" id="KW-1071">Ligand-gated ion channel</keyword>
<feature type="compositionally biased region" description="Low complexity" evidence="15">
    <location>
        <begin position="852"/>
        <end position="861"/>
    </location>
</feature>
<evidence type="ECO:0000313" key="19">
    <source>
        <dbReference type="EMBL" id="TRY80872.1"/>
    </source>
</evidence>
<keyword evidence="13" id="KW-0407">Ion channel</keyword>
<dbReference type="SMART" id="SM00918">
    <property type="entry name" value="Lig_chan-Glu_bd"/>
    <property type="match status" value="1"/>
</dbReference>
<name>A0A553PT62_TIGCA</name>
<feature type="domain" description="Ionotropic glutamate receptor C-terminal" evidence="17">
    <location>
        <begin position="408"/>
        <end position="749"/>
    </location>
</feature>
<evidence type="ECO:0000256" key="3">
    <source>
        <dbReference type="ARBA" id="ARBA00022475"/>
    </source>
</evidence>
<comment type="similarity">
    <text evidence="1">Belongs to the glutamate-gated ion channel (TC 1.A.10.1) family.</text>
</comment>
<dbReference type="GO" id="GO:0015276">
    <property type="term" value="F:ligand-gated monoatomic ion channel activity"/>
    <property type="evidence" value="ECO:0007669"/>
    <property type="project" value="InterPro"/>
</dbReference>
<keyword evidence="2" id="KW-0813">Transport</keyword>
<keyword evidence="9" id="KW-0675">Receptor</keyword>
<evidence type="ECO:0000256" key="10">
    <source>
        <dbReference type="ARBA" id="ARBA00023180"/>
    </source>
</evidence>
<dbReference type="SUPFAM" id="SSF53850">
    <property type="entry name" value="Periplasmic binding protein-like II"/>
    <property type="match status" value="1"/>
</dbReference>
<evidence type="ECO:0000256" key="8">
    <source>
        <dbReference type="ARBA" id="ARBA00023136"/>
    </source>
</evidence>
<dbReference type="AlphaFoldDB" id="A0A553PT62"/>
<keyword evidence="16" id="KW-0732">Signal</keyword>
<evidence type="ECO:0000256" key="14">
    <source>
        <dbReference type="ARBA" id="ARBA00034104"/>
    </source>
</evidence>
<dbReference type="InterPro" id="IPR028082">
    <property type="entry name" value="Peripla_BP_I"/>
</dbReference>
<keyword evidence="3" id="KW-1003">Cell membrane</keyword>
<dbReference type="Proteomes" id="UP000318571">
    <property type="component" value="Chromosome 12"/>
</dbReference>
<keyword evidence="11" id="KW-0628">Postsynaptic cell membrane</keyword>
<dbReference type="InterPro" id="IPR001828">
    <property type="entry name" value="ANF_lig-bd_rcpt"/>
</dbReference>
<evidence type="ECO:0000256" key="15">
    <source>
        <dbReference type="SAM" id="MobiDB-lite"/>
    </source>
</evidence>
<comment type="subcellular location">
    <subcellularLocation>
        <location evidence="14">Postsynaptic cell membrane</location>
        <topology evidence="14">Multi-pass membrane protein</topology>
    </subcellularLocation>
</comment>
<evidence type="ECO:0000256" key="13">
    <source>
        <dbReference type="ARBA" id="ARBA00023303"/>
    </source>
</evidence>
<feature type="signal peptide" evidence="16">
    <location>
        <begin position="1"/>
        <end position="22"/>
    </location>
</feature>
<reference evidence="19 20" key="1">
    <citation type="journal article" date="2018" name="Nat. Ecol. Evol.">
        <title>Genomic signatures of mitonuclear coevolution across populations of Tigriopus californicus.</title>
        <authorList>
            <person name="Barreto F.S."/>
            <person name="Watson E.T."/>
            <person name="Lima T.G."/>
            <person name="Willett C.S."/>
            <person name="Edmands S."/>
            <person name="Li W."/>
            <person name="Burton R.S."/>
        </authorList>
    </citation>
    <scope>NUCLEOTIDE SEQUENCE [LARGE SCALE GENOMIC DNA]</scope>
    <source>
        <strain evidence="19 20">San Diego</strain>
    </source>
</reference>
<dbReference type="SUPFAM" id="SSF81324">
    <property type="entry name" value="Voltage-gated potassium channels"/>
    <property type="match status" value="1"/>
</dbReference>
<dbReference type="STRING" id="6832.A0A553PT62"/>
<dbReference type="FunFam" id="3.40.190.10:FF:000061">
    <property type="entry name" value="Glutamate receptor, ionotropic kainate"/>
    <property type="match status" value="1"/>
</dbReference>
<evidence type="ECO:0000256" key="16">
    <source>
        <dbReference type="SAM" id="SignalP"/>
    </source>
</evidence>
<accession>A0A553PT62</accession>
<evidence type="ECO:0000256" key="9">
    <source>
        <dbReference type="ARBA" id="ARBA00023170"/>
    </source>
</evidence>
<feature type="domain" description="Ionotropic glutamate receptor L-glutamate and glycine-binding" evidence="18">
    <location>
        <begin position="418"/>
        <end position="482"/>
    </location>
</feature>
<keyword evidence="5" id="KW-1133">Transmembrane helix</keyword>
<dbReference type="Pfam" id="PF00060">
    <property type="entry name" value="Lig_chan"/>
    <property type="match status" value="1"/>
</dbReference>
<dbReference type="GO" id="GO:0045211">
    <property type="term" value="C:postsynaptic membrane"/>
    <property type="evidence" value="ECO:0007669"/>
    <property type="project" value="UniProtKB-SubCell"/>
</dbReference>
<keyword evidence="20" id="KW-1185">Reference proteome</keyword>
<feature type="compositionally biased region" description="Polar residues" evidence="15">
    <location>
        <begin position="886"/>
        <end position="901"/>
    </location>
</feature>
<evidence type="ECO:0000256" key="11">
    <source>
        <dbReference type="ARBA" id="ARBA00023257"/>
    </source>
</evidence>
<keyword evidence="8" id="KW-0472">Membrane</keyword>
<comment type="caution">
    <text evidence="19">The sequence shown here is derived from an EMBL/GenBank/DDBJ whole genome shotgun (WGS) entry which is preliminary data.</text>
</comment>
<keyword evidence="7" id="KW-0406">Ion transport</keyword>
<feature type="chain" id="PRO_5021882480" description="Ionotropic glutamate receptor C-terminal domain-containing protein" evidence="16">
    <location>
        <begin position="23"/>
        <end position="968"/>
    </location>
</feature>
<dbReference type="InterPro" id="IPR001320">
    <property type="entry name" value="Iontro_rcpt_C"/>
</dbReference>